<feature type="non-terminal residue" evidence="2">
    <location>
        <position position="126"/>
    </location>
</feature>
<feature type="region of interest" description="Disordered" evidence="1">
    <location>
        <begin position="1"/>
        <end position="33"/>
    </location>
</feature>
<dbReference type="EMBL" id="BDIP01011169">
    <property type="protein sequence ID" value="GCA65450.1"/>
    <property type="molecule type" value="Genomic_DNA"/>
</dbReference>
<protein>
    <submittedName>
        <fullName evidence="2">Uncharacterized protein</fullName>
    </submittedName>
</protein>
<organism evidence="2 3">
    <name type="scientific">Kipferlia bialata</name>
    <dbReference type="NCBI Taxonomy" id="797122"/>
    <lineage>
        <taxon>Eukaryota</taxon>
        <taxon>Metamonada</taxon>
        <taxon>Carpediemonas-like organisms</taxon>
        <taxon>Kipferlia</taxon>
    </lineage>
</organism>
<comment type="caution">
    <text evidence="2">The sequence shown here is derived from an EMBL/GenBank/DDBJ whole genome shotgun (WGS) entry which is preliminary data.</text>
</comment>
<keyword evidence="3" id="KW-1185">Reference proteome</keyword>
<dbReference type="Proteomes" id="UP000265618">
    <property type="component" value="Unassembled WGS sequence"/>
</dbReference>
<proteinExistence type="predicted"/>
<reference evidence="2 3" key="1">
    <citation type="journal article" date="2018" name="PLoS ONE">
        <title>The draft genome of Kipferlia bialata reveals reductive genome evolution in fornicate parasites.</title>
        <authorList>
            <person name="Tanifuji G."/>
            <person name="Takabayashi S."/>
            <person name="Kume K."/>
            <person name="Takagi M."/>
            <person name="Nakayama T."/>
            <person name="Kamikawa R."/>
            <person name="Inagaki Y."/>
            <person name="Hashimoto T."/>
        </authorList>
    </citation>
    <scope>NUCLEOTIDE SEQUENCE [LARGE SCALE GENOMIC DNA]</scope>
    <source>
        <strain evidence="2">NY0173</strain>
    </source>
</reference>
<evidence type="ECO:0000313" key="3">
    <source>
        <dbReference type="Proteomes" id="UP000265618"/>
    </source>
</evidence>
<feature type="compositionally biased region" description="Acidic residues" evidence="1">
    <location>
        <begin position="1"/>
        <end position="13"/>
    </location>
</feature>
<name>A0A391NY53_9EUKA</name>
<feature type="non-terminal residue" evidence="2">
    <location>
        <position position="1"/>
    </location>
</feature>
<gene>
    <name evidence="2" type="ORF">KIPB_017148</name>
</gene>
<sequence length="126" mass="13149">AYMAEDTDSEDSEGSSSILESKGEGEAEGLDMESVPRTLLFHVNHQQVHPSTPLAFLQPYATLGVVEVCVTSVEIDGEGDGEGEDADVDTPLGTIHFNTPLPTPLATLPPAFDVDPAAVIVSGDAV</sequence>
<evidence type="ECO:0000313" key="2">
    <source>
        <dbReference type="EMBL" id="GCA65450.1"/>
    </source>
</evidence>
<dbReference type="AlphaFoldDB" id="A0A391NY53"/>
<evidence type="ECO:0000256" key="1">
    <source>
        <dbReference type="SAM" id="MobiDB-lite"/>
    </source>
</evidence>
<accession>A0A391NY53</accession>